<dbReference type="AlphaFoldDB" id="A0A3P9IBT9"/>
<protein>
    <recommendedName>
        <fullName evidence="1">C-type lectin domain-containing protein</fullName>
    </recommendedName>
</protein>
<evidence type="ECO:0000313" key="3">
    <source>
        <dbReference type="Proteomes" id="UP000265200"/>
    </source>
</evidence>
<reference key="1">
    <citation type="journal article" date="2007" name="Nature">
        <title>The medaka draft genome and insights into vertebrate genome evolution.</title>
        <authorList>
            <person name="Kasahara M."/>
            <person name="Naruse K."/>
            <person name="Sasaki S."/>
            <person name="Nakatani Y."/>
            <person name="Qu W."/>
            <person name="Ahsan B."/>
            <person name="Yamada T."/>
            <person name="Nagayasu Y."/>
            <person name="Doi K."/>
            <person name="Kasai Y."/>
            <person name="Jindo T."/>
            <person name="Kobayashi D."/>
            <person name="Shimada A."/>
            <person name="Toyoda A."/>
            <person name="Kuroki Y."/>
            <person name="Fujiyama A."/>
            <person name="Sasaki T."/>
            <person name="Shimizu A."/>
            <person name="Asakawa S."/>
            <person name="Shimizu N."/>
            <person name="Hashimoto S."/>
            <person name="Yang J."/>
            <person name="Lee Y."/>
            <person name="Matsushima K."/>
            <person name="Sugano S."/>
            <person name="Sakaizumi M."/>
            <person name="Narita T."/>
            <person name="Ohishi K."/>
            <person name="Haga S."/>
            <person name="Ohta F."/>
            <person name="Nomoto H."/>
            <person name="Nogata K."/>
            <person name="Morishita T."/>
            <person name="Endo T."/>
            <person name="Shin-I T."/>
            <person name="Takeda H."/>
            <person name="Morishita S."/>
            <person name="Kohara Y."/>
        </authorList>
    </citation>
    <scope>NUCLEOTIDE SEQUENCE [LARGE SCALE GENOMIC DNA]</scope>
    <source>
        <strain>Hd-rR</strain>
    </source>
</reference>
<dbReference type="PANTHER" id="PTHR45784:SF3">
    <property type="entry name" value="C-TYPE LECTIN DOMAIN FAMILY 4 MEMBER K-LIKE-RELATED"/>
    <property type="match status" value="1"/>
</dbReference>
<dbReference type="SMART" id="SM00034">
    <property type="entry name" value="CLECT"/>
    <property type="match status" value="1"/>
</dbReference>
<dbReference type="PANTHER" id="PTHR45784">
    <property type="entry name" value="C-TYPE LECTIN DOMAIN FAMILY 20 MEMBER A-RELATED"/>
    <property type="match status" value="1"/>
</dbReference>
<reference evidence="2 3" key="2">
    <citation type="submission" date="2017-04" db="EMBL/GenBank/DDBJ databases">
        <title>CpG methylation of centromeres and impact of large insertions on vertebrate speciation.</title>
        <authorList>
            <person name="Ichikawa K."/>
            <person name="Yoshimura J."/>
            <person name="Morishita S."/>
        </authorList>
    </citation>
    <scope>NUCLEOTIDE SEQUENCE</scope>
    <source>
        <strain evidence="2 3">HSOK</strain>
    </source>
</reference>
<dbReference type="InterPro" id="IPR001304">
    <property type="entry name" value="C-type_lectin-like"/>
</dbReference>
<evidence type="ECO:0000313" key="2">
    <source>
        <dbReference type="Ensembl" id="ENSORLP00015017527.1"/>
    </source>
</evidence>
<sequence length="160" mass="18309">MLFANVSVLKANRLHPPPPPPPPDRLLSCHFCLFKCQLHEYYYVDKTMNWTGAQQHCKKEYTDLATVSTMADMERLREIHSDNIEIWIGLFNLTGTNVASHWSLPGLQFNKSQVKWKGGNQMVAISCEYSTHFLCYNGNQKTCFSLAGKCVAKFNSKYLI</sequence>
<dbReference type="Pfam" id="PF00059">
    <property type="entry name" value="Lectin_C"/>
    <property type="match status" value="1"/>
</dbReference>
<feature type="domain" description="C-type lectin" evidence="1">
    <location>
        <begin position="41"/>
        <end position="127"/>
    </location>
</feature>
<accession>A0A3P9IBT9</accession>
<reference evidence="2" key="3">
    <citation type="submission" date="2025-08" db="UniProtKB">
        <authorList>
            <consortium name="Ensembl"/>
        </authorList>
    </citation>
    <scope>IDENTIFICATION</scope>
    <source>
        <strain evidence="2">HSOK</strain>
    </source>
</reference>
<dbReference type="SUPFAM" id="SSF56436">
    <property type="entry name" value="C-type lectin-like"/>
    <property type="match status" value="1"/>
</dbReference>
<reference evidence="2" key="4">
    <citation type="submission" date="2025-09" db="UniProtKB">
        <authorList>
            <consortium name="Ensembl"/>
        </authorList>
    </citation>
    <scope>IDENTIFICATION</scope>
    <source>
        <strain evidence="2">HSOK</strain>
    </source>
</reference>
<proteinExistence type="predicted"/>
<dbReference type="PROSITE" id="PS50041">
    <property type="entry name" value="C_TYPE_LECTIN_2"/>
    <property type="match status" value="1"/>
</dbReference>
<dbReference type="InterPro" id="IPR016187">
    <property type="entry name" value="CTDL_fold"/>
</dbReference>
<evidence type="ECO:0000259" key="1">
    <source>
        <dbReference type="PROSITE" id="PS50041"/>
    </source>
</evidence>
<organism evidence="2 3">
    <name type="scientific">Oryzias latipes</name>
    <name type="common">Japanese rice fish</name>
    <name type="synonym">Japanese killifish</name>
    <dbReference type="NCBI Taxonomy" id="8090"/>
    <lineage>
        <taxon>Eukaryota</taxon>
        <taxon>Metazoa</taxon>
        <taxon>Chordata</taxon>
        <taxon>Craniata</taxon>
        <taxon>Vertebrata</taxon>
        <taxon>Euteleostomi</taxon>
        <taxon>Actinopterygii</taxon>
        <taxon>Neopterygii</taxon>
        <taxon>Teleostei</taxon>
        <taxon>Neoteleostei</taxon>
        <taxon>Acanthomorphata</taxon>
        <taxon>Ovalentaria</taxon>
        <taxon>Atherinomorphae</taxon>
        <taxon>Beloniformes</taxon>
        <taxon>Adrianichthyidae</taxon>
        <taxon>Oryziinae</taxon>
        <taxon>Oryzias</taxon>
    </lineage>
</organism>
<name>A0A3P9IBT9_ORYLA</name>
<dbReference type="Gene3D" id="3.10.100.10">
    <property type="entry name" value="Mannose-Binding Protein A, subunit A"/>
    <property type="match status" value="1"/>
</dbReference>
<dbReference type="InterPro" id="IPR016186">
    <property type="entry name" value="C-type_lectin-like/link_sf"/>
</dbReference>
<dbReference type="Proteomes" id="UP000265200">
    <property type="component" value="Chromosome 18"/>
</dbReference>
<dbReference type="Ensembl" id="ENSORLT00015034772.1">
    <property type="protein sequence ID" value="ENSORLP00015017527.1"/>
    <property type="gene ID" value="ENSORLG00015018552.1"/>
</dbReference>